<proteinExistence type="predicted"/>
<dbReference type="AlphaFoldDB" id="A0A5B0M7Q6"/>
<evidence type="ECO:0000313" key="2">
    <source>
        <dbReference type="EMBL" id="KAA1073187.1"/>
    </source>
</evidence>
<evidence type="ECO:0000313" key="3">
    <source>
        <dbReference type="Proteomes" id="UP000324748"/>
    </source>
</evidence>
<keyword evidence="3" id="KW-1185">Reference proteome</keyword>
<feature type="region of interest" description="Disordered" evidence="1">
    <location>
        <begin position="1"/>
        <end position="56"/>
    </location>
</feature>
<dbReference type="EMBL" id="VSWC01000158">
    <property type="protein sequence ID" value="KAA1073187.1"/>
    <property type="molecule type" value="Genomic_DNA"/>
</dbReference>
<protein>
    <submittedName>
        <fullName evidence="2">Uncharacterized protein</fullName>
    </submittedName>
</protein>
<reference evidence="2 3" key="1">
    <citation type="submission" date="2019-05" db="EMBL/GenBank/DDBJ databases">
        <title>Emergence of the Ug99 lineage of the wheat stem rust pathogen through somatic hybridization.</title>
        <authorList>
            <person name="Li F."/>
            <person name="Upadhyaya N.M."/>
            <person name="Sperschneider J."/>
            <person name="Matny O."/>
            <person name="Nguyen-Phuc H."/>
            <person name="Mago R."/>
            <person name="Raley C."/>
            <person name="Miller M.E."/>
            <person name="Silverstein K.A.T."/>
            <person name="Henningsen E."/>
            <person name="Hirsch C.D."/>
            <person name="Visser B."/>
            <person name="Pretorius Z.A."/>
            <person name="Steffenson B.J."/>
            <person name="Schwessinger B."/>
            <person name="Dodds P.N."/>
            <person name="Figueroa M."/>
        </authorList>
    </citation>
    <scope>NUCLEOTIDE SEQUENCE [LARGE SCALE GENOMIC DNA]</scope>
    <source>
        <strain evidence="2">21-0</strain>
    </source>
</reference>
<name>A0A5B0M7Q6_PUCGR</name>
<organism evidence="2 3">
    <name type="scientific">Puccinia graminis f. sp. tritici</name>
    <dbReference type="NCBI Taxonomy" id="56615"/>
    <lineage>
        <taxon>Eukaryota</taxon>
        <taxon>Fungi</taxon>
        <taxon>Dikarya</taxon>
        <taxon>Basidiomycota</taxon>
        <taxon>Pucciniomycotina</taxon>
        <taxon>Pucciniomycetes</taxon>
        <taxon>Pucciniales</taxon>
        <taxon>Pucciniaceae</taxon>
        <taxon>Puccinia</taxon>
    </lineage>
</organism>
<accession>A0A5B0M7Q6</accession>
<comment type="caution">
    <text evidence="2">The sequence shown here is derived from an EMBL/GenBank/DDBJ whole genome shotgun (WGS) entry which is preliminary data.</text>
</comment>
<sequence length="76" mass="8050">MAEPNRATEAAKCSGCPLSNQRSNDYGAETELPPVVSHPAESEPPDAVQGDDRRDGEWGIRRSAVANGDSGVWAPD</sequence>
<gene>
    <name evidence="2" type="ORF">PGT21_003050</name>
</gene>
<dbReference type="Proteomes" id="UP000324748">
    <property type="component" value="Unassembled WGS sequence"/>
</dbReference>
<evidence type="ECO:0000256" key="1">
    <source>
        <dbReference type="SAM" id="MobiDB-lite"/>
    </source>
</evidence>